<dbReference type="GeneID" id="102802839"/>
<dbReference type="Pfam" id="PF13676">
    <property type="entry name" value="TIR_2"/>
    <property type="match status" value="1"/>
</dbReference>
<evidence type="ECO:0000313" key="6">
    <source>
        <dbReference type="RefSeq" id="XP_006812094.1"/>
    </source>
</evidence>
<evidence type="ECO:0000259" key="4">
    <source>
        <dbReference type="PROSITE" id="PS50104"/>
    </source>
</evidence>
<feature type="repeat" description="TPR" evidence="1">
    <location>
        <begin position="51"/>
        <end position="84"/>
    </location>
</feature>
<evidence type="ECO:0000256" key="2">
    <source>
        <dbReference type="SAM" id="Coils"/>
    </source>
</evidence>
<feature type="region of interest" description="Disordered" evidence="3">
    <location>
        <begin position="779"/>
        <end position="816"/>
    </location>
</feature>
<protein>
    <submittedName>
        <fullName evidence="6">Uncharacterized protein LOC102802839</fullName>
    </submittedName>
</protein>
<dbReference type="PANTHER" id="PTHR16253:SF0">
    <property type="entry name" value="TETRATRICOPEPTIDE REPEAT PROTEIN 22"/>
    <property type="match status" value="1"/>
</dbReference>
<keyword evidence="5" id="KW-1185">Reference proteome</keyword>
<feature type="domain" description="TIR" evidence="4">
    <location>
        <begin position="604"/>
        <end position="740"/>
    </location>
</feature>
<organism evidence="5 6">
    <name type="scientific">Saccoglossus kowalevskii</name>
    <name type="common">Acorn worm</name>
    <dbReference type="NCBI Taxonomy" id="10224"/>
    <lineage>
        <taxon>Eukaryota</taxon>
        <taxon>Metazoa</taxon>
        <taxon>Hemichordata</taxon>
        <taxon>Enteropneusta</taxon>
        <taxon>Harrimaniidae</taxon>
        <taxon>Saccoglossus</taxon>
    </lineage>
</organism>
<name>A0ABM0LWF3_SACKO</name>
<evidence type="ECO:0000313" key="5">
    <source>
        <dbReference type="Proteomes" id="UP000694865"/>
    </source>
</evidence>
<proteinExistence type="predicted"/>
<feature type="compositionally biased region" description="Polar residues" evidence="3">
    <location>
        <begin position="1023"/>
        <end position="1034"/>
    </location>
</feature>
<keyword evidence="2" id="KW-0175">Coiled coil</keyword>
<feature type="compositionally biased region" description="Polar residues" evidence="3">
    <location>
        <begin position="467"/>
        <end position="479"/>
    </location>
</feature>
<evidence type="ECO:0000256" key="1">
    <source>
        <dbReference type="PROSITE-ProRule" id="PRU00339"/>
    </source>
</evidence>
<feature type="compositionally biased region" description="Polar residues" evidence="3">
    <location>
        <begin position="860"/>
        <end position="875"/>
    </location>
</feature>
<feature type="compositionally biased region" description="Basic and acidic residues" evidence="3">
    <location>
        <begin position="1048"/>
        <end position="1059"/>
    </location>
</feature>
<feature type="coiled-coil region" evidence="2">
    <location>
        <begin position="726"/>
        <end position="762"/>
    </location>
</feature>
<dbReference type="InterPro" id="IPR019734">
    <property type="entry name" value="TPR_rpt"/>
</dbReference>
<feature type="region of interest" description="Disordered" evidence="3">
    <location>
        <begin position="443"/>
        <end position="573"/>
    </location>
</feature>
<dbReference type="Gene3D" id="1.25.40.10">
    <property type="entry name" value="Tetratricopeptide repeat domain"/>
    <property type="match status" value="1"/>
</dbReference>
<feature type="compositionally biased region" description="Polar residues" evidence="3">
    <location>
        <begin position="443"/>
        <end position="455"/>
    </location>
</feature>
<dbReference type="SUPFAM" id="SSF48452">
    <property type="entry name" value="TPR-like"/>
    <property type="match status" value="1"/>
</dbReference>
<dbReference type="InterPro" id="IPR000157">
    <property type="entry name" value="TIR_dom"/>
</dbReference>
<dbReference type="SUPFAM" id="SSF52200">
    <property type="entry name" value="Toll/Interleukin receptor TIR domain"/>
    <property type="match status" value="1"/>
</dbReference>
<feature type="region of interest" description="Disordered" evidence="3">
    <location>
        <begin position="1007"/>
        <end position="1069"/>
    </location>
</feature>
<gene>
    <name evidence="6" type="primary">LOC102802839</name>
</gene>
<dbReference type="PROSITE" id="PS50005">
    <property type="entry name" value="TPR"/>
    <property type="match status" value="1"/>
</dbReference>
<evidence type="ECO:0000256" key="3">
    <source>
        <dbReference type="SAM" id="MobiDB-lite"/>
    </source>
</evidence>
<accession>A0ABM0LWF3</accession>
<feature type="region of interest" description="Disordered" evidence="3">
    <location>
        <begin position="954"/>
        <end position="992"/>
    </location>
</feature>
<keyword evidence="1" id="KW-0802">TPR repeat</keyword>
<feature type="compositionally biased region" description="Basic and acidic residues" evidence="3">
    <location>
        <begin position="540"/>
        <end position="560"/>
    </location>
</feature>
<dbReference type="PROSITE" id="PS50104">
    <property type="entry name" value="TIR"/>
    <property type="match status" value="1"/>
</dbReference>
<feature type="region of interest" description="Disordered" evidence="3">
    <location>
        <begin position="857"/>
        <end position="882"/>
    </location>
</feature>
<dbReference type="PANTHER" id="PTHR16253">
    <property type="entry name" value="TETRATRICOPEPTIDE REPEAT PROTEIN 22"/>
    <property type="match status" value="1"/>
</dbReference>
<dbReference type="Gene3D" id="3.40.50.10140">
    <property type="entry name" value="Toll/interleukin-1 receptor homology (TIR) domain"/>
    <property type="match status" value="1"/>
</dbReference>
<feature type="non-terminal residue" evidence="6">
    <location>
        <position position="1069"/>
    </location>
</feature>
<dbReference type="InterPro" id="IPR011990">
    <property type="entry name" value="TPR-like_helical_dom_sf"/>
</dbReference>
<dbReference type="RefSeq" id="XP_006812094.1">
    <property type="nucleotide sequence ID" value="XM_006812031.1"/>
</dbReference>
<dbReference type="InterPro" id="IPR042342">
    <property type="entry name" value="TTC22"/>
</dbReference>
<feature type="compositionally biased region" description="Basic and acidic residues" evidence="3">
    <location>
        <begin position="1007"/>
        <end position="1022"/>
    </location>
</feature>
<dbReference type="InterPro" id="IPR035897">
    <property type="entry name" value="Toll_tir_struct_dom_sf"/>
</dbReference>
<dbReference type="Proteomes" id="UP000694865">
    <property type="component" value="Unplaced"/>
</dbReference>
<sequence length="1069" mass="119836">MADWTEGIGHFMCPPLNILMKATPEQLQLLHTQLEKEKLDPETCIIPIKNCALLNLEGVILYLKGEKNKAVDVFQNVLKLLPRNLNAILNLLHIYKEEEEKDKVQEVHRDLRQIGAKTEAELCALKACAFFELNVACFYLQTPTFGIDTTIESYLKALELGEAHPDYLEWILQLAYCYYLVVRIDSDVGNIITEDKRLEYFRSSISLFQDLIKCGATEVKVIAWLFSGVLIKTISKWESILSDDFIGKLKNPENCFLKASKFARLSSKCASYVADIISNEQSDDEDDESVYELRKVTSCPSMLQQDVVPDADAPSCSKYKGKPFRDNPSQEVDKSPAILTVGLEGREDCIDENLSEINTKFRACENKAAVCNAGDKKATAVKRTESIMEDAVPVPPTSISTEIEEPVTEPGNDTEGVSEMISSAIPATSSGSCDMNTGESCSPANDISTSTSTVSEEAGIHKKDVSASGSSIMAATSTEVKTERDEQKIVPTGSEESSTLRDRENPAVVLPSSGSVAHPKQSEDMSVGARVIDTTNPVTDQKKDHESACFDDESLSRPTEEVAANNRKSMSSGQHADLRLLAESELSDVQLTARERAQLPKKGSYYDAILLSSTHDESELEELLSLFEGWQLKVCSFEGFKTGGKNVFENFKDAMYSCTYIVVVLTKNFLKDKWCEKHIHTSLITAIDDPEKHNFVVPIVYGLQDKEIPTELKSVACLKRSNRFYKEQLEKTITTLQREIKVEEDEERYAEAEMKLKKQKLLKSLNKPRDELLLQQQYKQEKKKKQSQYQKDSSQLRKHEQLQKNQNGGSKKARGISYKTEINSLHGIQSSDKSICKMQRENKNDDVGKLAKKLKDVRVSESQQNTSIAKPSTMQDQHRHEEKVSTKFYNEKYALPPKDSMSAVEIPTIIHQHYHITGQHIQIGDMNAMHVMEGQRDVDAEGDQFTQPNVQYVIAEENPVKKDNTTSPLFEDEGHRKDPSQDVIPDESYFEGEKDVDTKVMKLYKKGSSDKGADHIVEDSPSRNHPSLTSSKSCPSIDGRGGECLSQNHEKGPKPKPYDTELGDSLYLL</sequence>
<reference evidence="6" key="1">
    <citation type="submission" date="2025-08" db="UniProtKB">
        <authorList>
            <consortium name="RefSeq"/>
        </authorList>
    </citation>
    <scope>IDENTIFICATION</scope>
    <source>
        <tissue evidence="6">Testes</tissue>
    </source>
</reference>